<name>A0A6L8LKF9_9RHOB</name>
<dbReference type="InterPro" id="IPR013563">
    <property type="entry name" value="Oligopep_ABC_C"/>
</dbReference>
<evidence type="ECO:0000256" key="4">
    <source>
        <dbReference type="ARBA" id="ARBA00022741"/>
    </source>
</evidence>
<evidence type="ECO:0000259" key="7">
    <source>
        <dbReference type="PROSITE" id="PS50893"/>
    </source>
</evidence>
<dbReference type="Proteomes" id="UP000479043">
    <property type="component" value="Unassembled WGS sequence"/>
</dbReference>
<comment type="subcellular location">
    <subcellularLocation>
        <location evidence="1">Cell inner membrane</location>
        <topology evidence="1">Peripheral membrane protein</topology>
    </subcellularLocation>
</comment>
<dbReference type="CDD" id="cd03257">
    <property type="entry name" value="ABC_NikE_OppD_transporters"/>
    <property type="match status" value="2"/>
</dbReference>
<dbReference type="NCBIfam" id="NF007739">
    <property type="entry name" value="PRK10419.1"/>
    <property type="match status" value="2"/>
</dbReference>
<evidence type="ECO:0000256" key="1">
    <source>
        <dbReference type="ARBA" id="ARBA00004417"/>
    </source>
</evidence>
<dbReference type="PANTHER" id="PTHR43776">
    <property type="entry name" value="TRANSPORT ATP-BINDING PROTEIN"/>
    <property type="match status" value="1"/>
</dbReference>
<proteinExistence type="inferred from homology"/>
<dbReference type="GO" id="GO:0015833">
    <property type="term" value="P:peptide transport"/>
    <property type="evidence" value="ECO:0007669"/>
    <property type="project" value="InterPro"/>
</dbReference>
<keyword evidence="4" id="KW-0547">Nucleotide-binding</keyword>
<dbReference type="GO" id="GO:0005886">
    <property type="term" value="C:plasma membrane"/>
    <property type="evidence" value="ECO:0007669"/>
    <property type="project" value="UniProtKB-SubCell"/>
</dbReference>
<comment type="similarity">
    <text evidence="2">Belongs to the ABC transporter superfamily.</text>
</comment>
<gene>
    <name evidence="8" type="ORF">GR167_13585</name>
</gene>
<comment type="caution">
    <text evidence="8">The sequence shown here is derived from an EMBL/GenBank/DDBJ whole genome shotgun (WGS) entry which is preliminary data.</text>
</comment>
<accession>A0A6L8LKF9</accession>
<dbReference type="Gene3D" id="3.40.50.300">
    <property type="entry name" value="P-loop containing nucleotide triphosphate hydrolases"/>
    <property type="match status" value="2"/>
</dbReference>
<feature type="region of interest" description="Disordered" evidence="6">
    <location>
        <begin position="556"/>
        <end position="580"/>
    </location>
</feature>
<dbReference type="InterPro" id="IPR027417">
    <property type="entry name" value="P-loop_NTPase"/>
</dbReference>
<feature type="domain" description="ABC transporter" evidence="7">
    <location>
        <begin position="35"/>
        <end position="279"/>
    </location>
</feature>
<feature type="domain" description="ABC transporter" evidence="7">
    <location>
        <begin position="316"/>
        <end position="554"/>
    </location>
</feature>
<dbReference type="InterPro" id="IPR003439">
    <property type="entry name" value="ABC_transporter-like_ATP-bd"/>
</dbReference>
<evidence type="ECO:0000256" key="2">
    <source>
        <dbReference type="ARBA" id="ARBA00005417"/>
    </source>
</evidence>
<dbReference type="PROSITE" id="PS50893">
    <property type="entry name" value="ABC_TRANSPORTER_2"/>
    <property type="match status" value="2"/>
</dbReference>
<dbReference type="SUPFAM" id="SSF52540">
    <property type="entry name" value="P-loop containing nucleoside triphosphate hydrolases"/>
    <property type="match status" value="2"/>
</dbReference>
<dbReference type="InterPro" id="IPR017871">
    <property type="entry name" value="ABC_transporter-like_CS"/>
</dbReference>
<dbReference type="PANTHER" id="PTHR43776:SF7">
    <property type="entry name" value="D,D-DIPEPTIDE TRANSPORT ATP-BINDING PROTEIN DDPF-RELATED"/>
    <property type="match status" value="1"/>
</dbReference>
<dbReference type="PROSITE" id="PS00211">
    <property type="entry name" value="ABC_TRANSPORTER_1"/>
    <property type="match status" value="1"/>
</dbReference>
<protein>
    <submittedName>
        <fullName evidence="8">Nickel ABC transporter ATP-binding protein NikE</fullName>
    </submittedName>
</protein>
<dbReference type="InterPro" id="IPR050319">
    <property type="entry name" value="ABC_transp_ATP-bind"/>
</dbReference>
<sequence length="580" mass="63042">MNSFVRRIEETDVTETVIGSRPQADGGTAQAPMLFEAADFSVRTGQTPILERVTLSIRKGEVLGIVGESGAGKSTLGKCIARALPRQFTTAGRLDVFGEDIGQMPASRHRALMGDRIAFVPQEPTSALNPVRRIGSLFGEHLTRLGVPKAEQQARMVAALSEVMLPDPEAVLNRYAFQLSGGMNQRIMIAMAFASRPDLVISDEATTALDMITQERTIVTLNDMRARYGCGVLFITHDLRLAGHFCDRVAVLRNGVVVEEGPAAQVLEAPQHPYSQGLKAATPRLDGPPHPLAAPSPKLRIPAQPAPIMAARGLAVRYGDPKSAGGQVEIMRDVDLQVEVAEFVGLIGRSGSGKSTIARILAGLQQPTEGDILLDGRVLGNSASDWQDRIASAQMVFQDPSSALNPRRRVWDIVTQAMVARGERLKSDRRRRAAELLADVGLDERLLDAYPRQMSGGQRQRVNIARALCVMPRLLIADEIVSGLDVSVQAQVIYLLLELRQRHDIALLMVSHDLSVLRQLCDRVVVMDQGAIVEAGPTQQVLDAPQHEATRALIAAAPPDDLSKTWPRGTEWDSNDKTPE</sequence>
<dbReference type="EMBL" id="WWEN01000005">
    <property type="protein sequence ID" value="MYM56345.1"/>
    <property type="molecule type" value="Genomic_DNA"/>
</dbReference>
<keyword evidence="5 8" id="KW-0067">ATP-binding</keyword>
<dbReference type="GO" id="GO:0016887">
    <property type="term" value="F:ATP hydrolysis activity"/>
    <property type="evidence" value="ECO:0007669"/>
    <property type="project" value="InterPro"/>
</dbReference>
<dbReference type="Pfam" id="PF08352">
    <property type="entry name" value="oligo_HPY"/>
    <property type="match status" value="2"/>
</dbReference>
<evidence type="ECO:0000256" key="3">
    <source>
        <dbReference type="ARBA" id="ARBA00022448"/>
    </source>
</evidence>
<evidence type="ECO:0000256" key="5">
    <source>
        <dbReference type="ARBA" id="ARBA00022840"/>
    </source>
</evidence>
<keyword evidence="9" id="KW-1185">Reference proteome</keyword>
<dbReference type="AlphaFoldDB" id="A0A6L8LKF9"/>
<evidence type="ECO:0000256" key="6">
    <source>
        <dbReference type="SAM" id="MobiDB-lite"/>
    </source>
</evidence>
<dbReference type="RefSeq" id="WP_160974247.1">
    <property type="nucleotide sequence ID" value="NZ_WWEN01000005.1"/>
</dbReference>
<reference evidence="8 9" key="1">
    <citation type="submission" date="2020-01" db="EMBL/GenBank/DDBJ databases">
        <authorList>
            <person name="Chen S."/>
        </authorList>
    </citation>
    <scope>NUCLEOTIDE SEQUENCE [LARGE SCALE GENOMIC DNA]</scope>
    <source>
        <strain evidence="8 9">GS-10</strain>
    </source>
</reference>
<dbReference type="SMART" id="SM00382">
    <property type="entry name" value="AAA"/>
    <property type="match status" value="2"/>
</dbReference>
<feature type="compositionally biased region" description="Basic and acidic residues" evidence="6">
    <location>
        <begin position="570"/>
        <end position="580"/>
    </location>
</feature>
<organism evidence="8 9">
    <name type="scientific">Thalassovita mangrovi</name>
    <dbReference type="NCBI Taxonomy" id="2692236"/>
    <lineage>
        <taxon>Bacteria</taxon>
        <taxon>Pseudomonadati</taxon>
        <taxon>Pseudomonadota</taxon>
        <taxon>Alphaproteobacteria</taxon>
        <taxon>Rhodobacterales</taxon>
        <taxon>Roseobacteraceae</taxon>
        <taxon>Thalassovita</taxon>
    </lineage>
</organism>
<dbReference type="GO" id="GO:0005524">
    <property type="term" value="F:ATP binding"/>
    <property type="evidence" value="ECO:0007669"/>
    <property type="project" value="UniProtKB-KW"/>
</dbReference>
<evidence type="ECO:0000313" key="8">
    <source>
        <dbReference type="EMBL" id="MYM56345.1"/>
    </source>
</evidence>
<dbReference type="GO" id="GO:0055085">
    <property type="term" value="P:transmembrane transport"/>
    <property type="evidence" value="ECO:0007669"/>
    <property type="project" value="UniProtKB-ARBA"/>
</dbReference>
<keyword evidence="3" id="KW-0813">Transport</keyword>
<dbReference type="InterPro" id="IPR003593">
    <property type="entry name" value="AAA+_ATPase"/>
</dbReference>
<evidence type="ECO:0000313" key="9">
    <source>
        <dbReference type="Proteomes" id="UP000479043"/>
    </source>
</evidence>
<dbReference type="Pfam" id="PF00005">
    <property type="entry name" value="ABC_tran"/>
    <property type="match status" value="2"/>
</dbReference>